<feature type="domain" description="PhoU" evidence="2">
    <location>
        <begin position="27"/>
        <end position="106"/>
    </location>
</feature>
<comment type="similarity">
    <text evidence="1">Belongs to the PhoU family.</text>
</comment>
<dbReference type="InterPro" id="IPR028366">
    <property type="entry name" value="PhoU"/>
</dbReference>
<dbReference type="KEGG" id="nli:G3M70_11545"/>
<dbReference type="Gene3D" id="1.20.58.220">
    <property type="entry name" value="Phosphate transport system protein phou homolog 2, domain 2"/>
    <property type="match status" value="1"/>
</dbReference>
<protein>
    <submittedName>
        <fullName evidence="3">Phosphotransferase</fullName>
    </submittedName>
</protein>
<proteinExistence type="inferred from homology"/>
<evidence type="ECO:0000256" key="1">
    <source>
        <dbReference type="ARBA" id="ARBA00008107"/>
    </source>
</evidence>
<keyword evidence="3" id="KW-0808">Transferase</keyword>
<dbReference type="InterPro" id="IPR004119">
    <property type="entry name" value="EcKL"/>
</dbReference>
<dbReference type="GO" id="GO:0045936">
    <property type="term" value="P:negative regulation of phosphate metabolic process"/>
    <property type="evidence" value="ECO:0007669"/>
    <property type="project" value="InterPro"/>
</dbReference>
<dbReference type="PANTHER" id="PTHR42930:SF3">
    <property type="entry name" value="PHOSPHATE-SPECIFIC TRANSPORT SYSTEM ACCESSORY PROTEIN PHOU"/>
    <property type="match status" value="1"/>
</dbReference>
<evidence type="ECO:0000313" key="4">
    <source>
        <dbReference type="Proteomes" id="UP000594688"/>
    </source>
</evidence>
<dbReference type="Pfam" id="PF02958">
    <property type="entry name" value="EcKL"/>
    <property type="match status" value="1"/>
</dbReference>
<sequence>MQKTEIEKSGILSNQGIDRNFKTLILEVQKQVQNTREVLDQPDGKRKNKILSRDDYIDNLKSLIENKCFYSNLKGNLEKRDVDLIRAINIITSNLEHIADYSVNIISQLHYLDDPLFLHNFEYKPLFDEVTGALKLVEKSLRKRDINQAFKICRSEQTIDSLFAMQFKKIMDDLRKGRNIENLVTTLFILRYLERMGDQMLNIGEAIIFAGVGEKLKISHIEALEDSMEGIDIHGPITNLSIESFLETKSGCRINRIQGPETADQETGVIFKEGQIDKLEQENKNIRLWEKIKPGLPPRVFGFNKNGKSASILLEFLNGTTLQKALLESNRGLLDKAMNQLTEDLEDLWLKSKNPQPVQANFINQTSQRIEDIFHTHPDFKLLEKQIGSHRTLSLPALLEQTQKIEEEIGGAPFSVLIHGDFNIDNVLFNEADSTIHFIDLHRSKPQDYVQDISVFILSNFRLPVFVNRIRKNINNMTLRMFCFGRNFAKKQKDPTYEARLALGLIRSFTTSTRFEFNKEFASTMLLRAVYLMEKLMGFRGKPWAQFRLPQEVLSY</sequence>
<organism evidence="3 4">
    <name type="scientific">Candidatus Nitronauta litoralis</name>
    <dbReference type="NCBI Taxonomy" id="2705533"/>
    <lineage>
        <taxon>Bacteria</taxon>
        <taxon>Pseudomonadati</taxon>
        <taxon>Nitrospinota/Tectimicrobiota group</taxon>
        <taxon>Nitrospinota</taxon>
        <taxon>Nitrospinia</taxon>
        <taxon>Nitrospinales</taxon>
        <taxon>Nitrospinaceae</taxon>
        <taxon>Candidatus Nitronauta</taxon>
    </lineage>
</organism>
<dbReference type="EMBL" id="CP048685">
    <property type="protein sequence ID" value="QPJ62470.1"/>
    <property type="molecule type" value="Genomic_DNA"/>
</dbReference>
<dbReference type="InterPro" id="IPR038078">
    <property type="entry name" value="PhoU-like_sf"/>
</dbReference>
<accession>A0A7T0BWZ5</accession>
<dbReference type="Pfam" id="PF01895">
    <property type="entry name" value="PhoU"/>
    <property type="match status" value="2"/>
</dbReference>
<dbReference type="Proteomes" id="UP000594688">
    <property type="component" value="Chromosome"/>
</dbReference>
<evidence type="ECO:0000313" key="3">
    <source>
        <dbReference type="EMBL" id="QPJ62470.1"/>
    </source>
</evidence>
<dbReference type="SUPFAM" id="SSF56112">
    <property type="entry name" value="Protein kinase-like (PK-like)"/>
    <property type="match status" value="1"/>
</dbReference>
<evidence type="ECO:0000259" key="2">
    <source>
        <dbReference type="Pfam" id="PF01895"/>
    </source>
</evidence>
<reference evidence="3 4" key="1">
    <citation type="submission" date="2020-02" db="EMBL/GenBank/DDBJ databases">
        <title>Genomic and physiological characterization of two novel Nitrospinaceae genera.</title>
        <authorList>
            <person name="Mueller A.J."/>
            <person name="Jung M.-Y."/>
            <person name="Strachan C.R."/>
            <person name="Herbold C.W."/>
            <person name="Kirkegaard R.H."/>
            <person name="Daims H."/>
        </authorList>
    </citation>
    <scope>NUCLEOTIDE SEQUENCE [LARGE SCALE GENOMIC DNA]</scope>
    <source>
        <strain evidence="3">EB</strain>
    </source>
</reference>
<dbReference type="Gene3D" id="3.90.1200.10">
    <property type="match status" value="1"/>
</dbReference>
<dbReference type="InterPro" id="IPR026022">
    <property type="entry name" value="PhoU_dom"/>
</dbReference>
<dbReference type="PANTHER" id="PTHR42930">
    <property type="entry name" value="PHOSPHATE-SPECIFIC TRANSPORT SYSTEM ACCESSORY PROTEIN PHOU"/>
    <property type="match status" value="1"/>
</dbReference>
<dbReference type="InterPro" id="IPR011009">
    <property type="entry name" value="Kinase-like_dom_sf"/>
</dbReference>
<name>A0A7T0BWZ5_9BACT</name>
<dbReference type="SUPFAM" id="SSF109755">
    <property type="entry name" value="PhoU-like"/>
    <property type="match status" value="1"/>
</dbReference>
<gene>
    <name evidence="3" type="ORF">G3M70_11545</name>
</gene>
<dbReference type="GO" id="GO:0016740">
    <property type="term" value="F:transferase activity"/>
    <property type="evidence" value="ECO:0007669"/>
    <property type="project" value="UniProtKB-KW"/>
</dbReference>
<dbReference type="AlphaFoldDB" id="A0A7T0BWZ5"/>
<dbReference type="GO" id="GO:0030643">
    <property type="term" value="P:intracellular phosphate ion homeostasis"/>
    <property type="evidence" value="ECO:0007669"/>
    <property type="project" value="InterPro"/>
</dbReference>
<feature type="domain" description="PhoU" evidence="2">
    <location>
        <begin position="127"/>
        <end position="206"/>
    </location>
</feature>